<evidence type="ECO:0000313" key="1">
    <source>
        <dbReference type="EMBL" id="MFC3880806.1"/>
    </source>
</evidence>
<reference evidence="2" key="1">
    <citation type="journal article" date="2019" name="Int. J. Syst. Evol. Microbiol.">
        <title>The Global Catalogue of Microorganisms (GCM) 10K type strain sequencing project: providing services to taxonomists for standard genome sequencing and annotation.</title>
        <authorList>
            <consortium name="The Broad Institute Genomics Platform"/>
            <consortium name="The Broad Institute Genome Sequencing Center for Infectious Disease"/>
            <person name="Wu L."/>
            <person name="Ma J."/>
        </authorList>
    </citation>
    <scope>NUCLEOTIDE SEQUENCE [LARGE SCALE GENOMIC DNA]</scope>
    <source>
        <strain evidence="2">CCUG 60523</strain>
    </source>
</reference>
<organism evidence="1 2">
    <name type="scientific">Algoriphagus namhaensis</name>
    <dbReference type="NCBI Taxonomy" id="915353"/>
    <lineage>
        <taxon>Bacteria</taxon>
        <taxon>Pseudomonadati</taxon>
        <taxon>Bacteroidota</taxon>
        <taxon>Cytophagia</taxon>
        <taxon>Cytophagales</taxon>
        <taxon>Cyclobacteriaceae</taxon>
        <taxon>Algoriphagus</taxon>
    </lineage>
</organism>
<name>A0ABV8AV55_9BACT</name>
<gene>
    <name evidence="1" type="ORF">ACFOSV_11490</name>
</gene>
<dbReference type="InterPro" id="IPR036097">
    <property type="entry name" value="HisK_dim/P_sf"/>
</dbReference>
<dbReference type="RefSeq" id="WP_377906157.1">
    <property type="nucleotide sequence ID" value="NZ_JBHRZS010000007.1"/>
</dbReference>
<evidence type="ECO:0000313" key="2">
    <source>
        <dbReference type="Proteomes" id="UP001595805"/>
    </source>
</evidence>
<proteinExistence type="predicted"/>
<dbReference type="EMBL" id="JBHRZS010000007">
    <property type="protein sequence ID" value="MFC3880806.1"/>
    <property type="molecule type" value="Genomic_DNA"/>
</dbReference>
<dbReference type="SUPFAM" id="SSF47384">
    <property type="entry name" value="Homodimeric domain of signal transducing histidine kinase"/>
    <property type="match status" value="1"/>
</dbReference>
<protein>
    <recommendedName>
        <fullName evidence="3">PAS domain-containing protein</fullName>
    </recommendedName>
</protein>
<keyword evidence="2" id="KW-1185">Reference proteome</keyword>
<sequence>MISSSNIEQLTPDFLLDSGLVMLVVLDIDGKVLSTNHLLSEKSGLKRDRMFVEVLPAQSKLDFERILDEIILSPKKNYHLSFEFNHQFSEVTCLGSWEFSVVTDSEMDIMGIVGVGIDPNVLSPKVKIDGLVDLLGLGRITLDSSFRILDGDLDQLQKLGLTSKDAVGMNILNLFPQLGLERLLSAKDEKESFFKTEVKFGSQRFKLLGIKEFEKYHLFFSELTLAESEIFSVRKPFSRAQIAAIPGAVWVLDAEGVVIQQNVRASKFSVENLRHESAVGCKFKFNGAEFFQKFKAFQAGENADFVFNQKVEVVESKAFSVHFGRLYDQASETTFILLHVNDLALNPILQRLQQENIRLKEIALRPSHVLRSPLSSMLGLLDLIDPEQLDMENKKYFSYLKPLATELDEVIRNNAKRTSTLD</sequence>
<accession>A0ABV8AV55</accession>
<dbReference type="Proteomes" id="UP001595805">
    <property type="component" value="Unassembled WGS sequence"/>
</dbReference>
<evidence type="ECO:0008006" key="3">
    <source>
        <dbReference type="Google" id="ProtNLM"/>
    </source>
</evidence>
<comment type="caution">
    <text evidence="1">The sequence shown here is derived from an EMBL/GenBank/DDBJ whole genome shotgun (WGS) entry which is preliminary data.</text>
</comment>